<sequence>MQDWSPAEFEKHGAEVLAAIREHFEQIRQVPVSRPYDTRVLLEEFEGPMPDDGEEFTTILAETREKVVPNLVQWNHPSFFGYFPTCASFPGVLAETVTAALNVNTMLWKTSPAGSAVETVVLRWLADLAGYHTDADGLLLGGASLATLFALGAARDAALGPEVREHGLGSAGRLRVYASDQAHSSVEKSVIALGFGARNLVRVPSDAHYRMRPDELDAALRRDLAAGAKPVAVVATVGTTSTGAADDLAALARVTERHGVWLHVDAAYGGFYRACPSLRDRVEDVRVGDSLVVNPQKTLLVPLDSTALFCRREGALAQSFRLVPDYLTSERPAAFDYMDLSPQLGRGFRALKAWWVLRTFGRNGLTAHLERSVEMADALRESAAAHEDWTVVGTTPYPLVCLRYTPKRDGEPLPRHARDQLNAAIAGAVNESGRAFVSHSVLRDGYVIRVAVGNARTTPADVRALWRLLTTTAEAQYADQRF</sequence>
<dbReference type="Gene3D" id="3.40.640.10">
    <property type="entry name" value="Type I PLP-dependent aspartate aminotransferase-like (Major domain)"/>
    <property type="match status" value="1"/>
</dbReference>
<dbReference type="PANTHER" id="PTHR11999:SF70">
    <property type="entry name" value="MIP05841P"/>
    <property type="match status" value="1"/>
</dbReference>
<comment type="cofactor">
    <cofactor evidence="1 6">
        <name>pyridoxal 5'-phosphate</name>
        <dbReference type="ChEBI" id="CHEBI:597326"/>
    </cofactor>
</comment>
<evidence type="ECO:0000256" key="4">
    <source>
        <dbReference type="ARBA" id="ARBA00022898"/>
    </source>
</evidence>
<dbReference type="Pfam" id="PF00282">
    <property type="entry name" value="Pyridoxal_deC"/>
    <property type="match status" value="1"/>
</dbReference>
<dbReference type="Proteomes" id="UP001501000">
    <property type="component" value="Unassembled WGS sequence"/>
</dbReference>
<evidence type="ECO:0000256" key="6">
    <source>
        <dbReference type="RuleBase" id="RU000382"/>
    </source>
</evidence>
<proteinExistence type="inferred from homology"/>
<dbReference type="InterPro" id="IPR010977">
    <property type="entry name" value="Aromatic_deC"/>
</dbReference>
<comment type="similarity">
    <text evidence="2 6">Belongs to the group II decarboxylase family.</text>
</comment>
<keyword evidence="4 6" id="KW-0663">Pyridoxal phosphate</keyword>
<keyword evidence="5 6" id="KW-0456">Lyase</keyword>
<dbReference type="InterPro" id="IPR015424">
    <property type="entry name" value="PyrdxlP-dep_Trfase"/>
</dbReference>
<dbReference type="Gene3D" id="1.20.1340.10">
    <property type="entry name" value="dopa decarboxylase, N-terminal domain"/>
    <property type="match status" value="1"/>
</dbReference>
<reference evidence="8" key="1">
    <citation type="journal article" date="2019" name="Int. J. Syst. Evol. Microbiol.">
        <title>The Global Catalogue of Microorganisms (GCM) 10K type strain sequencing project: providing services to taxonomists for standard genome sequencing and annotation.</title>
        <authorList>
            <consortium name="The Broad Institute Genomics Platform"/>
            <consortium name="The Broad Institute Genome Sequencing Center for Infectious Disease"/>
            <person name="Wu L."/>
            <person name="Ma J."/>
        </authorList>
    </citation>
    <scope>NUCLEOTIDE SEQUENCE [LARGE SCALE GENOMIC DNA]</scope>
    <source>
        <strain evidence="8">JCM 16956</strain>
    </source>
</reference>
<accession>A0ABP7LBC8</accession>
<evidence type="ECO:0000256" key="3">
    <source>
        <dbReference type="ARBA" id="ARBA00022793"/>
    </source>
</evidence>
<organism evidence="7 8">
    <name type="scientific">Streptomyces gulbargensis</name>
    <dbReference type="NCBI Taxonomy" id="364901"/>
    <lineage>
        <taxon>Bacteria</taxon>
        <taxon>Bacillati</taxon>
        <taxon>Actinomycetota</taxon>
        <taxon>Actinomycetes</taxon>
        <taxon>Kitasatosporales</taxon>
        <taxon>Streptomycetaceae</taxon>
        <taxon>Streptomyces</taxon>
    </lineage>
</organism>
<comment type="caution">
    <text evidence="7">The sequence shown here is derived from an EMBL/GenBank/DDBJ whole genome shotgun (WGS) entry which is preliminary data.</text>
</comment>
<evidence type="ECO:0000256" key="5">
    <source>
        <dbReference type="ARBA" id="ARBA00023239"/>
    </source>
</evidence>
<protein>
    <submittedName>
        <fullName evidence="7">Pyridoxal-dependent decarboxylase</fullName>
    </submittedName>
</protein>
<dbReference type="InterPro" id="IPR002129">
    <property type="entry name" value="PyrdxlP-dep_de-COase"/>
</dbReference>
<dbReference type="Gene3D" id="3.90.1150.10">
    <property type="entry name" value="Aspartate Aminotransferase, domain 1"/>
    <property type="match status" value="1"/>
</dbReference>
<dbReference type="InterPro" id="IPR015422">
    <property type="entry name" value="PyrdxlP-dep_Trfase_small"/>
</dbReference>
<dbReference type="PANTHER" id="PTHR11999">
    <property type="entry name" value="GROUP II PYRIDOXAL-5-PHOSPHATE DECARBOXYLASE"/>
    <property type="match status" value="1"/>
</dbReference>
<dbReference type="PRINTS" id="PR00800">
    <property type="entry name" value="YHDCRBOXLASE"/>
</dbReference>
<name>A0ABP7LBC8_9ACTN</name>
<keyword evidence="8" id="KW-1185">Reference proteome</keyword>
<evidence type="ECO:0000313" key="8">
    <source>
        <dbReference type="Proteomes" id="UP001501000"/>
    </source>
</evidence>
<gene>
    <name evidence="7" type="ORF">GCM10022244_05040</name>
</gene>
<evidence type="ECO:0000313" key="7">
    <source>
        <dbReference type="EMBL" id="GAA3897715.1"/>
    </source>
</evidence>
<evidence type="ECO:0000256" key="1">
    <source>
        <dbReference type="ARBA" id="ARBA00001933"/>
    </source>
</evidence>
<evidence type="ECO:0000256" key="2">
    <source>
        <dbReference type="ARBA" id="ARBA00009533"/>
    </source>
</evidence>
<keyword evidence="3" id="KW-0210">Decarboxylase</keyword>
<dbReference type="InterPro" id="IPR015421">
    <property type="entry name" value="PyrdxlP-dep_Trfase_major"/>
</dbReference>
<dbReference type="EMBL" id="BAABAJ010000001">
    <property type="protein sequence ID" value="GAA3897715.1"/>
    <property type="molecule type" value="Genomic_DNA"/>
</dbReference>
<dbReference type="SUPFAM" id="SSF53383">
    <property type="entry name" value="PLP-dependent transferases"/>
    <property type="match status" value="1"/>
</dbReference>